<dbReference type="OrthoDB" id="333468at2759"/>
<sequence>MKIQMTRRENHFCLRHFSYNYVNSKKSKTLLFQFDRYKKPLNKNIYWRENTCKQPCVLVFQTSISLSTYFPSLYHHSPSCLSLSLLSVLCSWGAQPGSSASPSSHVPDSGMNERYPAVFASLWPRNLAPTASTIFQWNVVEEALHERNKFRLHRFLRDMEKAESDRSLERCLSVILSSKFLTAFASYVRSYFPADRVLLPRTSLLRSQWRASTMEANLLRRGGFTGEQANALLDAVTLDLVQHSSRMLALHHRSPLSMALKFAAIVEGFYSAINAGDISLLSVFRRHLMSNPELRKAFSKNSKVLSFIDKHRSPDARPRDLLQPWVPPGADAATLAGLEDQLNLPIQWSRLESTFTEYFNSITQPGSGFDPSAFLDHSVGSFNEVKEALMHLSKQPRRLITLHIVSAILSQAALAQFHVSRFDALVQAQSFQVTPQFVTAALGRNKLTETIRKSVVTKLGITFEPEVVKEMLEHLFCKASGGAVLDVVHGQGTATGSVHALNEVDRQAALSMAPDLLVLLFDVWLAERPELRAQLAEDSMALLLLPSNNPAIVTRRLLVARDVSPTQELDEFAVAMSPLEELATVVEPLVRFEELPPDSEAGRWASEMKVAVIRRLKILSKVKSGFRMAPHKEVKRVLQHLVVNDFALGHYTYLAKAYNIFERAPDLKPVVADMLSFSEHHWRRLGVDGELALSLRRLLLGDLVDAFCDYHSDATMAPRTPYMLFHSVFGEVTVFVRMWDVVNPLLEWDDAHPGVLESVAVNQPSLLVQFINETPADSINGFCTSFLAVI</sequence>
<dbReference type="AlphaFoldDB" id="A0A086K5R7"/>
<evidence type="ECO:0000313" key="2">
    <source>
        <dbReference type="Proteomes" id="UP000028837"/>
    </source>
</evidence>
<organism evidence="1 2">
    <name type="scientific">Toxoplasma gondii GAB2-2007-GAL-DOM2</name>
    <dbReference type="NCBI Taxonomy" id="1130820"/>
    <lineage>
        <taxon>Eukaryota</taxon>
        <taxon>Sar</taxon>
        <taxon>Alveolata</taxon>
        <taxon>Apicomplexa</taxon>
        <taxon>Conoidasida</taxon>
        <taxon>Coccidia</taxon>
        <taxon>Eucoccidiorida</taxon>
        <taxon>Eimeriorina</taxon>
        <taxon>Sarcocystidae</taxon>
        <taxon>Toxoplasma</taxon>
    </lineage>
</organism>
<proteinExistence type="predicted"/>
<dbReference type="Proteomes" id="UP000028837">
    <property type="component" value="Unassembled WGS sequence"/>
</dbReference>
<dbReference type="VEuPathDB" id="ToxoDB:TGDOM2_239270"/>
<accession>A0A086K5R7</accession>
<name>A0A086K5R7_TOXGO</name>
<gene>
    <name evidence="1" type="ORF">TGDOM2_239270</name>
</gene>
<dbReference type="EMBL" id="AHZU02000824">
    <property type="protein sequence ID" value="KFG39735.1"/>
    <property type="molecule type" value="Genomic_DNA"/>
</dbReference>
<evidence type="ECO:0000313" key="1">
    <source>
        <dbReference type="EMBL" id="KFG39735.1"/>
    </source>
</evidence>
<reference evidence="1 2" key="1">
    <citation type="submission" date="2014-02" db="EMBL/GenBank/DDBJ databases">
        <authorList>
            <person name="Sibley D."/>
            <person name="Venepally P."/>
            <person name="Karamycheva S."/>
            <person name="Hadjithomas M."/>
            <person name="Khan A."/>
            <person name="Brunk B."/>
            <person name="Roos D."/>
            <person name="Caler E."/>
            <person name="Lorenzi H."/>
        </authorList>
    </citation>
    <scope>NUCLEOTIDE SEQUENCE [LARGE SCALE GENOMIC DNA]</scope>
    <source>
        <strain evidence="1 2">GAB2-2007-GAL-DOM2</strain>
    </source>
</reference>
<protein>
    <submittedName>
        <fullName evidence="1">Uncharacterized protein</fullName>
    </submittedName>
</protein>
<comment type="caution">
    <text evidence="1">The sequence shown here is derived from an EMBL/GenBank/DDBJ whole genome shotgun (WGS) entry which is preliminary data.</text>
</comment>